<evidence type="ECO:0000313" key="3">
    <source>
        <dbReference type="Proteomes" id="UP000001949"/>
    </source>
</evidence>
<evidence type="ECO:0000256" key="1">
    <source>
        <dbReference type="SAM" id="Coils"/>
    </source>
</evidence>
<evidence type="ECO:0000313" key="2">
    <source>
        <dbReference type="EMBL" id="EAN31030.1"/>
    </source>
</evidence>
<keyword evidence="3" id="KW-1185">Reference proteome</keyword>
<protein>
    <submittedName>
        <fullName evidence="2">Uncharacterized protein</fullName>
    </submittedName>
</protein>
<gene>
    <name evidence="2" type="ordered locus">TP03_0295</name>
</gene>
<comment type="caution">
    <text evidence="2">The sequence shown here is derived from an EMBL/GenBank/DDBJ whole genome shotgun (WGS) entry which is preliminary data.</text>
</comment>
<reference evidence="2 3" key="1">
    <citation type="journal article" date="2005" name="Science">
        <title>Genome sequence of Theileria parva, a bovine pathogen that transforms lymphocytes.</title>
        <authorList>
            <person name="Gardner M.J."/>
            <person name="Bishop R."/>
            <person name="Shah T."/>
            <person name="de Villiers E.P."/>
            <person name="Carlton J.M."/>
            <person name="Hall N."/>
            <person name="Ren Q."/>
            <person name="Paulsen I.T."/>
            <person name="Pain A."/>
            <person name="Berriman M."/>
            <person name="Wilson R.J.M."/>
            <person name="Sato S."/>
            <person name="Ralph S.A."/>
            <person name="Mann D.J."/>
            <person name="Xiong Z."/>
            <person name="Shallom S.J."/>
            <person name="Weidman J."/>
            <person name="Jiang L."/>
            <person name="Lynn J."/>
            <person name="Weaver B."/>
            <person name="Shoaibi A."/>
            <person name="Domingo A.R."/>
            <person name="Wasawo D."/>
            <person name="Crabtree J."/>
            <person name="Wortman J.R."/>
            <person name="Haas B."/>
            <person name="Angiuoli S.V."/>
            <person name="Creasy T.H."/>
            <person name="Lu C."/>
            <person name="Suh B."/>
            <person name="Silva J.C."/>
            <person name="Utterback T.R."/>
            <person name="Feldblyum T.V."/>
            <person name="Pertea M."/>
            <person name="Allen J."/>
            <person name="Nierman W.C."/>
            <person name="Taracha E.L.N."/>
            <person name="Salzberg S.L."/>
            <person name="White O.R."/>
            <person name="Fitzhugh H.A."/>
            <person name="Morzaria S."/>
            <person name="Venter J.C."/>
            <person name="Fraser C.M."/>
            <person name="Nene V."/>
        </authorList>
    </citation>
    <scope>NUCLEOTIDE SEQUENCE [LARGE SCALE GENOMIC DNA]</scope>
    <source>
        <strain evidence="2 3">Muguga</strain>
    </source>
</reference>
<name>Q4N059_THEPA</name>
<dbReference type="Proteomes" id="UP000001949">
    <property type="component" value="Unassembled WGS sequence"/>
</dbReference>
<proteinExistence type="predicted"/>
<dbReference type="GeneID" id="3500263"/>
<dbReference type="EMBL" id="AAGK01000005">
    <property type="protein sequence ID" value="EAN31030.1"/>
    <property type="molecule type" value="Genomic_DNA"/>
</dbReference>
<dbReference type="AlphaFoldDB" id="Q4N059"/>
<feature type="coiled-coil region" evidence="1">
    <location>
        <begin position="279"/>
        <end position="306"/>
    </location>
</feature>
<dbReference type="eggNOG" id="ENOG502QWZ7">
    <property type="taxonomic scope" value="Eukaryota"/>
</dbReference>
<dbReference type="InParanoid" id="Q4N059"/>
<accession>Q4N059</accession>
<dbReference type="KEGG" id="tpv:TP03_0295"/>
<sequence>MLYKIFGRLKKEHIFGGLAVTGTLFFGYKNLQNYLQYNNTTPVKLNKNELLNENLSSIYNNFNKKDLSLRTGDLIFIKYNLDKLSFFNKYKLLLLRNLSIKRIFDDIGLVYSNDKNVYILLMPTVGIRNRSNITELGISDRGRGVFAIELDDFLKENRPDLVSVRRLICSNTTRNNLIKSLKSTITELKHGVNSGIYSLVTNWLGNVSYYSDRREEFIKALTLSDDLNYTIQLLINTTKQLFDTLSRNLGHDLGTIDTRGGEKFEKANTSYSSEIIDSLIDVEEKLNQYEAHLQKYNNIIKNYTQSSKINKLKINNVNLKKYILGEMDLVNKIYSKTNLLPKNGLNFSMNNFFGMDSLYNGTGESEADLRLSSPFNVYTGSVNKIRFQNLKYPQIQDILDYKH</sequence>
<organism evidence="2 3">
    <name type="scientific">Theileria parva</name>
    <name type="common">East coast fever infection agent</name>
    <dbReference type="NCBI Taxonomy" id="5875"/>
    <lineage>
        <taxon>Eukaryota</taxon>
        <taxon>Sar</taxon>
        <taxon>Alveolata</taxon>
        <taxon>Apicomplexa</taxon>
        <taxon>Aconoidasida</taxon>
        <taxon>Piroplasmida</taxon>
        <taxon>Theileriidae</taxon>
        <taxon>Theileria</taxon>
    </lineage>
</organism>
<dbReference type="RefSeq" id="XP_763313.1">
    <property type="nucleotide sequence ID" value="XM_758220.1"/>
</dbReference>
<dbReference type="OMA" id="YESKTHK"/>
<keyword evidence="1" id="KW-0175">Coiled coil</keyword>
<dbReference type="VEuPathDB" id="PiroplasmaDB:TpMuguga_03g00295"/>